<name>A0ABU4QFJ5_9GAMM</name>
<keyword evidence="3" id="KW-1185">Reference proteome</keyword>
<proteinExistence type="predicted"/>
<accession>A0ABU4QFJ5</accession>
<dbReference type="RefSeq" id="WP_101095225.1">
    <property type="nucleotide sequence ID" value="NZ_BMYE01000009.1"/>
</dbReference>
<keyword evidence="1" id="KW-1133">Transmembrane helix</keyword>
<gene>
    <name evidence="2" type="ORF">SIL79_11890</name>
</gene>
<sequence>MKVLIRIFLYIFVGVVIGYFLFYKENVEPVGKQYGVLRIPMLSGCPLKPDGLHVEGVVKVEAIDFNLKVDGVFSSGFWKVYHTGTPVEALRGVYGYIGECIPSMSSEYLGEGVFEKDLSRYFAMSNEFDVYVHIDGGKAKVIYFKE</sequence>
<dbReference type="GeneID" id="88624220"/>
<protein>
    <submittedName>
        <fullName evidence="2">Uncharacterized protein</fullName>
    </submittedName>
</protein>
<dbReference type="Proteomes" id="UP001272773">
    <property type="component" value="Unassembled WGS sequence"/>
</dbReference>
<evidence type="ECO:0000313" key="3">
    <source>
        <dbReference type="Proteomes" id="UP001272773"/>
    </source>
</evidence>
<keyword evidence="1" id="KW-0472">Membrane</keyword>
<feature type="transmembrane region" description="Helical" evidence="1">
    <location>
        <begin position="7"/>
        <end position="23"/>
    </location>
</feature>
<dbReference type="EMBL" id="JAWXXR010000001">
    <property type="protein sequence ID" value="MDX6017035.1"/>
    <property type="molecule type" value="Genomic_DNA"/>
</dbReference>
<organism evidence="2 3">
    <name type="scientific">Shewanella indica</name>
    <dbReference type="NCBI Taxonomy" id="768528"/>
    <lineage>
        <taxon>Bacteria</taxon>
        <taxon>Pseudomonadati</taxon>
        <taxon>Pseudomonadota</taxon>
        <taxon>Gammaproteobacteria</taxon>
        <taxon>Alteromonadales</taxon>
        <taxon>Shewanellaceae</taxon>
        <taxon>Shewanella</taxon>
    </lineage>
</organism>
<reference evidence="2 3" key="1">
    <citation type="submission" date="2023-11" db="EMBL/GenBank/DDBJ databases">
        <title>MicrobeMod: A computational toolkit for identifying prokaryotic methylation and restriction-modification with nanopore sequencing.</title>
        <authorList>
            <person name="Crits-Christoph A."/>
            <person name="Kang S.C."/>
            <person name="Lee H."/>
            <person name="Ostrov N."/>
        </authorList>
    </citation>
    <scope>NUCLEOTIDE SEQUENCE [LARGE SCALE GENOMIC DNA]</scope>
    <source>
        <strain evidence="2 3">ATCC BAA-2732</strain>
    </source>
</reference>
<keyword evidence="1" id="KW-0812">Transmembrane</keyword>
<evidence type="ECO:0000313" key="2">
    <source>
        <dbReference type="EMBL" id="MDX6017035.1"/>
    </source>
</evidence>
<evidence type="ECO:0000256" key="1">
    <source>
        <dbReference type="SAM" id="Phobius"/>
    </source>
</evidence>
<comment type="caution">
    <text evidence="2">The sequence shown here is derived from an EMBL/GenBank/DDBJ whole genome shotgun (WGS) entry which is preliminary data.</text>
</comment>